<dbReference type="SMART" id="SM01117">
    <property type="entry name" value="Cyt-b5"/>
    <property type="match status" value="1"/>
</dbReference>
<dbReference type="Gene3D" id="3.10.120.10">
    <property type="entry name" value="Cytochrome b5-like heme/steroid binding domain"/>
    <property type="match status" value="1"/>
</dbReference>
<evidence type="ECO:0000256" key="5">
    <source>
        <dbReference type="ARBA" id="ARBA00023004"/>
    </source>
</evidence>
<name>A0A210QDZ8_MIZYE</name>
<evidence type="ECO:0000256" key="3">
    <source>
        <dbReference type="ARBA" id="ARBA00022723"/>
    </source>
</evidence>
<dbReference type="GO" id="GO:0016020">
    <property type="term" value="C:membrane"/>
    <property type="evidence" value="ECO:0007669"/>
    <property type="project" value="TreeGrafter"/>
</dbReference>
<feature type="chain" id="PRO_5013165881" evidence="7">
    <location>
        <begin position="28"/>
        <end position="172"/>
    </location>
</feature>
<keyword evidence="3" id="KW-0479">Metal-binding</keyword>
<dbReference type="GO" id="GO:0005783">
    <property type="term" value="C:endoplasmic reticulum"/>
    <property type="evidence" value="ECO:0007669"/>
    <property type="project" value="UniProtKB-SubCell"/>
</dbReference>
<dbReference type="InterPro" id="IPR036400">
    <property type="entry name" value="Cyt_B5-like_heme/steroid_sf"/>
</dbReference>
<comment type="similarity">
    <text evidence="6">Belongs to the cytochrome b5 family. MAPR subfamily.</text>
</comment>
<dbReference type="SUPFAM" id="SSF55856">
    <property type="entry name" value="Cytochrome b5-like heme/steroid binding domain"/>
    <property type="match status" value="1"/>
</dbReference>
<evidence type="ECO:0000313" key="9">
    <source>
        <dbReference type="EMBL" id="OWF46987.1"/>
    </source>
</evidence>
<evidence type="ECO:0000256" key="4">
    <source>
        <dbReference type="ARBA" id="ARBA00022824"/>
    </source>
</evidence>
<dbReference type="InterPro" id="IPR050577">
    <property type="entry name" value="MAPR/NEUFC/NENF-like"/>
</dbReference>
<dbReference type="GO" id="GO:0046872">
    <property type="term" value="F:metal ion binding"/>
    <property type="evidence" value="ECO:0007669"/>
    <property type="project" value="UniProtKB-KW"/>
</dbReference>
<gene>
    <name evidence="9" type="ORF">KP79_PYT10103</name>
</gene>
<dbReference type="AlphaFoldDB" id="A0A210QDZ8"/>
<dbReference type="EMBL" id="NEDP02004057">
    <property type="protein sequence ID" value="OWF46987.1"/>
    <property type="molecule type" value="Genomic_DNA"/>
</dbReference>
<evidence type="ECO:0000256" key="1">
    <source>
        <dbReference type="ARBA" id="ARBA00004240"/>
    </source>
</evidence>
<keyword evidence="7" id="KW-0732">Signal</keyword>
<protein>
    <submittedName>
        <fullName evidence="9">Neudesin</fullName>
    </submittedName>
</protein>
<evidence type="ECO:0000256" key="2">
    <source>
        <dbReference type="ARBA" id="ARBA00022617"/>
    </source>
</evidence>
<dbReference type="OrthoDB" id="547796at2759"/>
<dbReference type="Proteomes" id="UP000242188">
    <property type="component" value="Unassembled WGS sequence"/>
</dbReference>
<keyword evidence="5" id="KW-0408">Iron</keyword>
<keyword evidence="2" id="KW-0349">Heme</keyword>
<evidence type="ECO:0000259" key="8">
    <source>
        <dbReference type="SMART" id="SM01117"/>
    </source>
</evidence>
<organism evidence="9 10">
    <name type="scientific">Mizuhopecten yessoensis</name>
    <name type="common">Japanese scallop</name>
    <name type="synonym">Patinopecten yessoensis</name>
    <dbReference type="NCBI Taxonomy" id="6573"/>
    <lineage>
        <taxon>Eukaryota</taxon>
        <taxon>Metazoa</taxon>
        <taxon>Spiralia</taxon>
        <taxon>Lophotrochozoa</taxon>
        <taxon>Mollusca</taxon>
        <taxon>Bivalvia</taxon>
        <taxon>Autobranchia</taxon>
        <taxon>Pteriomorphia</taxon>
        <taxon>Pectinida</taxon>
        <taxon>Pectinoidea</taxon>
        <taxon>Pectinidae</taxon>
        <taxon>Mizuhopecten</taxon>
    </lineage>
</organism>
<comment type="caution">
    <text evidence="9">The sequence shown here is derived from an EMBL/GenBank/DDBJ whole genome shotgun (WGS) entry which is preliminary data.</text>
</comment>
<dbReference type="PANTHER" id="PTHR10281">
    <property type="entry name" value="MEMBRANE-ASSOCIATED PROGESTERONE RECEPTOR COMPONENT-RELATED"/>
    <property type="match status" value="1"/>
</dbReference>
<dbReference type="InterPro" id="IPR001199">
    <property type="entry name" value="Cyt_B5-like_heme/steroid-bd"/>
</dbReference>
<feature type="signal peptide" evidence="7">
    <location>
        <begin position="1"/>
        <end position="27"/>
    </location>
</feature>
<evidence type="ECO:0000313" key="10">
    <source>
        <dbReference type="Proteomes" id="UP000242188"/>
    </source>
</evidence>
<proteinExistence type="inferred from homology"/>
<keyword evidence="10" id="KW-1185">Reference proteome</keyword>
<keyword evidence="4" id="KW-0256">Endoplasmic reticulum</keyword>
<feature type="domain" description="Cytochrome b5 heme-binding" evidence="8">
    <location>
        <begin position="56"/>
        <end position="153"/>
    </location>
</feature>
<comment type="subcellular location">
    <subcellularLocation>
        <location evidence="1">Endoplasmic reticulum</location>
    </subcellularLocation>
</comment>
<dbReference type="Pfam" id="PF00173">
    <property type="entry name" value="Cyt-b5"/>
    <property type="match status" value="1"/>
</dbReference>
<dbReference type="PANTHER" id="PTHR10281:SF72">
    <property type="entry name" value="NEUDESIN"/>
    <property type="match status" value="1"/>
</dbReference>
<sequence>MADAGRLTMNVWQMLFVVLLLFSVTYCKKSSRSGGAYKQVKIEIDLGPDGAEARRFTAAELRGYDGRDSSKHLLMAVRGVVFDVSEGKDFYGPGAGYHALAGRDASRAIALWSLEEKDMVHDLSGLSDDSLKGLDDVFIGTYKKKYPVIGYMDYLIDAYTEKTFEDRFKEDL</sequence>
<dbReference type="STRING" id="6573.A0A210QDZ8"/>
<evidence type="ECO:0000256" key="7">
    <source>
        <dbReference type="SAM" id="SignalP"/>
    </source>
</evidence>
<reference evidence="9 10" key="1">
    <citation type="journal article" date="2017" name="Nat. Ecol. Evol.">
        <title>Scallop genome provides insights into evolution of bilaterian karyotype and development.</title>
        <authorList>
            <person name="Wang S."/>
            <person name="Zhang J."/>
            <person name="Jiao W."/>
            <person name="Li J."/>
            <person name="Xun X."/>
            <person name="Sun Y."/>
            <person name="Guo X."/>
            <person name="Huan P."/>
            <person name="Dong B."/>
            <person name="Zhang L."/>
            <person name="Hu X."/>
            <person name="Sun X."/>
            <person name="Wang J."/>
            <person name="Zhao C."/>
            <person name="Wang Y."/>
            <person name="Wang D."/>
            <person name="Huang X."/>
            <person name="Wang R."/>
            <person name="Lv J."/>
            <person name="Li Y."/>
            <person name="Zhang Z."/>
            <person name="Liu B."/>
            <person name="Lu W."/>
            <person name="Hui Y."/>
            <person name="Liang J."/>
            <person name="Zhou Z."/>
            <person name="Hou R."/>
            <person name="Li X."/>
            <person name="Liu Y."/>
            <person name="Li H."/>
            <person name="Ning X."/>
            <person name="Lin Y."/>
            <person name="Zhao L."/>
            <person name="Xing Q."/>
            <person name="Dou J."/>
            <person name="Li Y."/>
            <person name="Mao J."/>
            <person name="Guo H."/>
            <person name="Dou H."/>
            <person name="Li T."/>
            <person name="Mu C."/>
            <person name="Jiang W."/>
            <person name="Fu Q."/>
            <person name="Fu X."/>
            <person name="Miao Y."/>
            <person name="Liu J."/>
            <person name="Yu Q."/>
            <person name="Li R."/>
            <person name="Liao H."/>
            <person name="Li X."/>
            <person name="Kong Y."/>
            <person name="Jiang Z."/>
            <person name="Chourrout D."/>
            <person name="Li R."/>
            <person name="Bao Z."/>
        </authorList>
    </citation>
    <scope>NUCLEOTIDE SEQUENCE [LARGE SCALE GENOMIC DNA]</scope>
    <source>
        <strain evidence="9 10">PY_sf001</strain>
    </source>
</reference>
<accession>A0A210QDZ8</accession>
<evidence type="ECO:0000256" key="6">
    <source>
        <dbReference type="ARBA" id="ARBA00038357"/>
    </source>
</evidence>